<feature type="domain" description="YjiS-like" evidence="1">
    <location>
        <begin position="22"/>
        <end position="57"/>
    </location>
</feature>
<protein>
    <recommendedName>
        <fullName evidence="1">YjiS-like domain-containing protein</fullName>
    </recommendedName>
</protein>
<name>A0A1Y2KYT2_9PROT</name>
<keyword evidence="3" id="KW-1185">Reference proteome</keyword>
<evidence type="ECO:0000259" key="1">
    <source>
        <dbReference type="Pfam" id="PF06568"/>
    </source>
</evidence>
<dbReference type="InterPro" id="IPR009506">
    <property type="entry name" value="YjiS-like"/>
</dbReference>
<dbReference type="EMBL" id="JFKA01000005">
    <property type="protein sequence ID" value="OSQ37880.1"/>
    <property type="molecule type" value="Genomic_DNA"/>
</dbReference>
<accession>A0A1Y2KYT2</accession>
<comment type="caution">
    <text evidence="2">The sequence shown here is derived from an EMBL/GenBank/DDBJ whole genome shotgun (WGS) entry which is preliminary data.</text>
</comment>
<evidence type="ECO:0000313" key="3">
    <source>
        <dbReference type="Proteomes" id="UP000193391"/>
    </source>
</evidence>
<evidence type="ECO:0000313" key="2">
    <source>
        <dbReference type="EMBL" id="OSQ37880.1"/>
    </source>
</evidence>
<reference evidence="2 3" key="1">
    <citation type="submission" date="2014-03" db="EMBL/GenBank/DDBJ databases">
        <title>The draft genome sequence of Thalassospira mesophila JCM 18969.</title>
        <authorList>
            <person name="Lai Q."/>
            <person name="Shao Z."/>
        </authorList>
    </citation>
    <scope>NUCLEOTIDE SEQUENCE [LARGE SCALE GENOMIC DNA]</scope>
    <source>
        <strain evidence="2 3">JCM 18969</strain>
    </source>
</reference>
<sequence length="67" mass="7665">MSLPALSGRFEIGDKMILTKIFAYLRALRIQYQTQNALARLDHRELADIGLNRDQIDDVAHRVAFGH</sequence>
<proteinExistence type="predicted"/>
<dbReference type="Pfam" id="PF06568">
    <property type="entry name" value="YjiS-like"/>
    <property type="match status" value="1"/>
</dbReference>
<dbReference type="AlphaFoldDB" id="A0A1Y2KYT2"/>
<dbReference type="Proteomes" id="UP000193391">
    <property type="component" value="Unassembled WGS sequence"/>
</dbReference>
<organism evidence="2 3">
    <name type="scientific">Thalassospira mesophila</name>
    <dbReference type="NCBI Taxonomy" id="1293891"/>
    <lineage>
        <taxon>Bacteria</taxon>
        <taxon>Pseudomonadati</taxon>
        <taxon>Pseudomonadota</taxon>
        <taxon>Alphaproteobacteria</taxon>
        <taxon>Rhodospirillales</taxon>
        <taxon>Thalassospiraceae</taxon>
        <taxon>Thalassospira</taxon>
    </lineage>
</organism>
<gene>
    <name evidence="2" type="ORF">TMES_12900</name>
</gene>